<comment type="caution">
    <text evidence="9">The sequence shown here is derived from an EMBL/GenBank/DDBJ whole genome shotgun (WGS) entry which is preliminary data.</text>
</comment>
<dbReference type="InterPro" id="IPR057739">
    <property type="entry name" value="Glyco_hydro_29_N"/>
</dbReference>
<evidence type="ECO:0000256" key="5">
    <source>
        <dbReference type="ARBA" id="ARBA00022801"/>
    </source>
</evidence>
<gene>
    <name evidence="9" type="ORF">D1164_13090</name>
</gene>
<dbReference type="Gene3D" id="3.20.20.80">
    <property type="entry name" value="Glycosidases"/>
    <property type="match status" value="1"/>
</dbReference>
<dbReference type="InterPro" id="IPR000933">
    <property type="entry name" value="Glyco_hydro_29"/>
</dbReference>
<evidence type="ECO:0000256" key="4">
    <source>
        <dbReference type="ARBA" id="ARBA00022729"/>
    </source>
</evidence>
<evidence type="ECO:0000313" key="10">
    <source>
        <dbReference type="Proteomes" id="UP000266441"/>
    </source>
</evidence>
<dbReference type="SUPFAM" id="SSF51445">
    <property type="entry name" value="(Trans)glycosidases"/>
    <property type="match status" value="1"/>
</dbReference>
<dbReference type="GO" id="GO:0006004">
    <property type="term" value="P:fucose metabolic process"/>
    <property type="evidence" value="ECO:0007669"/>
    <property type="project" value="InterPro"/>
</dbReference>
<dbReference type="InterPro" id="IPR017853">
    <property type="entry name" value="GH"/>
</dbReference>
<evidence type="ECO:0000256" key="2">
    <source>
        <dbReference type="ARBA" id="ARBA00007951"/>
    </source>
</evidence>
<name>A0A399CYY3_9BACT</name>
<evidence type="ECO:0000256" key="3">
    <source>
        <dbReference type="ARBA" id="ARBA00012662"/>
    </source>
</evidence>
<sequence>MKMKSIILFLLLFCIPFFHFGQTSDGTKHDFLNLNKPERLEWFRDLGFGMFIHFSFDSQLGVVISHSMVGASDDYLDRFVNELPKTFNPNEFAPEEIANLAKLAGMKYIVFTTKHHSGFCMWETQTTDFNITNTPYRKDLLAEYVTATRNAGLAVGFYFSPEDFNFLHENGQQVRRRFPEPISQHVMKKYLELVELQCMELMAKYGNIDIIFFDGGEGPLQEKCKKVVWELQPDIVVTRGAIKTPEQTVLGISSEDPWESCITMGTQWAYKPTNEEYKTGSRLIEILIETRAKGGNLLLNVGPKPSGALPEEQEANLQEMAAWNFINQEAIEKVSPWILPNEEDIWFTWKPEEKTLYAFLTKIPDWRLGARKEFVIKSALISENSEVSVLGQSGELVEYQLSTDATTYFEQKETGLQISCVRAQRIYNNQKWHNPIVLKMTNVSPALQPPAVATRKATPSGREGNQLSLQGEVLKTGDAASLKVGFQYRQYAGFVEELYSDEWKETERLEVSGTGNFSIAPDIKKEGKEYQIRAFVDHPKLRVFGDIVRVRY</sequence>
<proteinExistence type="inferred from homology"/>
<keyword evidence="10" id="KW-1185">Reference proteome</keyword>
<dbReference type="Pfam" id="PF01120">
    <property type="entry name" value="Alpha_L_fucos"/>
    <property type="match status" value="1"/>
</dbReference>
<keyword evidence="5" id="KW-0378">Hydrolase</keyword>
<evidence type="ECO:0000256" key="7">
    <source>
        <dbReference type="SAM" id="SignalP"/>
    </source>
</evidence>
<dbReference type="GO" id="GO:0016139">
    <property type="term" value="P:glycoside catabolic process"/>
    <property type="evidence" value="ECO:0007669"/>
    <property type="project" value="TreeGrafter"/>
</dbReference>
<evidence type="ECO:0000259" key="8">
    <source>
        <dbReference type="Pfam" id="PF01120"/>
    </source>
</evidence>
<dbReference type="SMART" id="SM00812">
    <property type="entry name" value="Alpha_L_fucos"/>
    <property type="match status" value="1"/>
</dbReference>
<feature type="domain" description="Glycoside hydrolase family 29 N-terminal" evidence="8">
    <location>
        <begin position="29"/>
        <end position="328"/>
    </location>
</feature>
<keyword evidence="6" id="KW-0326">Glycosidase</keyword>
<feature type="chain" id="PRO_5017182850" description="alpha-L-fucosidase" evidence="7">
    <location>
        <begin position="21"/>
        <end position="552"/>
    </location>
</feature>
<dbReference type="InterPro" id="IPR016286">
    <property type="entry name" value="FUC_metazoa-typ"/>
</dbReference>
<evidence type="ECO:0000256" key="1">
    <source>
        <dbReference type="ARBA" id="ARBA00004071"/>
    </source>
</evidence>
<evidence type="ECO:0000256" key="6">
    <source>
        <dbReference type="ARBA" id="ARBA00023295"/>
    </source>
</evidence>
<dbReference type="GO" id="GO:0004560">
    <property type="term" value="F:alpha-L-fucosidase activity"/>
    <property type="evidence" value="ECO:0007669"/>
    <property type="project" value="InterPro"/>
</dbReference>
<dbReference type="Proteomes" id="UP000266441">
    <property type="component" value="Unassembled WGS sequence"/>
</dbReference>
<evidence type="ECO:0000313" key="9">
    <source>
        <dbReference type="EMBL" id="RIH64965.1"/>
    </source>
</evidence>
<protein>
    <recommendedName>
        <fullName evidence="3">alpha-L-fucosidase</fullName>
        <ecNumber evidence="3">3.2.1.51</ecNumber>
    </recommendedName>
</protein>
<dbReference type="EC" id="3.2.1.51" evidence="3"/>
<dbReference type="PRINTS" id="PR00741">
    <property type="entry name" value="GLHYDRLASE29"/>
</dbReference>
<dbReference type="OrthoDB" id="107551at2"/>
<dbReference type="PANTHER" id="PTHR10030">
    <property type="entry name" value="ALPHA-L-FUCOSIDASE"/>
    <property type="match status" value="1"/>
</dbReference>
<organism evidence="9 10">
    <name type="scientific">Mariniphaga sediminis</name>
    <dbReference type="NCBI Taxonomy" id="1628158"/>
    <lineage>
        <taxon>Bacteria</taxon>
        <taxon>Pseudomonadati</taxon>
        <taxon>Bacteroidota</taxon>
        <taxon>Bacteroidia</taxon>
        <taxon>Marinilabiliales</taxon>
        <taxon>Prolixibacteraceae</taxon>
        <taxon>Mariniphaga</taxon>
    </lineage>
</organism>
<feature type="signal peptide" evidence="7">
    <location>
        <begin position="1"/>
        <end position="20"/>
    </location>
</feature>
<accession>A0A399CYY3</accession>
<dbReference type="GO" id="GO:0005764">
    <property type="term" value="C:lysosome"/>
    <property type="evidence" value="ECO:0007669"/>
    <property type="project" value="TreeGrafter"/>
</dbReference>
<dbReference type="AlphaFoldDB" id="A0A399CYY3"/>
<comment type="similarity">
    <text evidence="2">Belongs to the glycosyl hydrolase 29 family.</text>
</comment>
<dbReference type="EMBL" id="QWET01000008">
    <property type="protein sequence ID" value="RIH64965.1"/>
    <property type="molecule type" value="Genomic_DNA"/>
</dbReference>
<reference evidence="9 10" key="1">
    <citation type="journal article" date="2015" name="Int. J. Syst. Evol. Microbiol.">
        <title>Mariniphaga sediminis sp. nov., isolated from coastal sediment.</title>
        <authorList>
            <person name="Wang F.Q."/>
            <person name="Shen Q.Y."/>
            <person name="Chen G.J."/>
            <person name="Du Z.J."/>
        </authorList>
    </citation>
    <scope>NUCLEOTIDE SEQUENCE [LARGE SCALE GENOMIC DNA]</scope>
    <source>
        <strain evidence="9 10">SY21</strain>
    </source>
</reference>
<comment type="function">
    <text evidence="1">Alpha-L-fucosidase is responsible for hydrolyzing the alpha-1,6-linked fucose joined to the reducing-end N-acetylglucosamine of the carbohydrate moieties of glycoproteins.</text>
</comment>
<keyword evidence="4 7" id="KW-0732">Signal</keyword>
<dbReference type="PANTHER" id="PTHR10030:SF37">
    <property type="entry name" value="ALPHA-L-FUCOSIDASE-RELATED"/>
    <property type="match status" value="1"/>
</dbReference>